<dbReference type="AlphaFoldDB" id="A0AA88UEG8"/>
<dbReference type="InterPro" id="IPR029071">
    <property type="entry name" value="Ubiquitin-like_domsf"/>
</dbReference>
<feature type="region of interest" description="Disordered" evidence="1">
    <location>
        <begin position="399"/>
        <end position="519"/>
    </location>
</feature>
<keyword evidence="2" id="KW-0472">Membrane</keyword>
<feature type="domain" description="WLM" evidence="3">
    <location>
        <begin position="167"/>
        <end position="356"/>
    </location>
</feature>
<proteinExistence type="predicted"/>
<sequence length="642" mass="72003">MPQQQGIRNIQVSWRGNMFNVEMNSGATLQEFGEKLQTLTGVKADTLRLIVPSHKSSTLLSPFSDEHSCLALQGTSIFENVKPSRVKAFLWYILISTCIKTPSCLIGSFAYFKGKNVRMMGVPKDEVDQILQNAKADLRIPGFDEEEKRLRQRTVDISRTSLKLPQGNYIFADFRTLQIPGMVLTPPASEALKLMHMLAADPGIVAIMNKHHWRVGIMTEMAPEGYVGVSPKCLLGFNMNHGEEISLRLRTDDLKGFRKYDSIKKTLLHELAHMVHSEHDANFFALNKQLNQEAANLDWTRSRSHTLSGVRHSEHYEPEVYVGNSSSLSQKLGGKASDQLINARASSVAAAYHRLANPSTNLLASEVDEELNPKDSGFHIHREPDHFDAVKDEELNIGSGIQDEQNTFEPDPDDSEGGEAMEHEPYTESCKLGISSEPDPDDRETPQFVPSKTHKEPDHNATEVPFKDEVMVNQTNALDEPDPDESQEKGVQAEPDPDDSILTDQGIFGTTAEPDPDDQELQRIKDPVALVCRRLQRAIENLQSEIDSSEAVIVLQTLFKIIRNLISNPDDMKYRKLRKANPVIQKNVANYKAAMDILFLIGFHEDVVLDEIGREETFLVLKRDDPGLLWLAKSSLETCIVC</sequence>
<keyword evidence="5" id="KW-1185">Reference proteome</keyword>
<feature type="compositionally biased region" description="Acidic residues" evidence="1">
    <location>
        <begin position="410"/>
        <end position="419"/>
    </location>
</feature>
<name>A0AA88UEG8_9ASTE</name>
<dbReference type="PROSITE" id="PS51397">
    <property type="entry name" value="WLM"/>
    <property type="match status" value="1"/>
</dbReference>
<keyword evidence="2" id="KW-1133">Transmembrane helix</keyword>
<dbReference type="PANTHER" id="PTHR47796">
    <property type="entry name" value="ZINC METALLOPROTEINASE-LIKE PROTEIN"/>
    <property type="match status" value="1"/>
</dbReference>
<dbReference type="InterPro" id="IPR013536">
    <property type="entry name" value="WLM_dom"/>
</dbReference>
<feature type="compositionally biased region" description="Basic and acidic residues" evidence="1">
    <location>
        <begin position="453"/>
        <end position="470"/>
    </location>
</feature>
<evidence type="ECO:0000259" key="3">
    <source>
        <dbReference type="PROSITE" id="PS51397"/>
    </source>
</evidence>
<comment type="caution">
    <text evidence="4">The sequence shown here is derived from an EMBL/GenBank/DDBJ whole genome shotgun (WGS) entry which is preliminary data.</text>
</comment>
<accession>A0AA88UEG8</accession>
<evidence type="ECO:0000256" key="2">
    <source>
        <dbReference type="SAM" id="Phobius"/>
    </source>
</evidence>
<dbReference type="EMBL" id="JAVXUO010001802">
    <property type="protein sequence ID" value="KAK2979021.1"/>
    <property type="molecule type" value="Genomic_DNA"/>
</dbReference>
<dbReference type="Gene3D" id="1.20.58.2190">
    <property type="match status" value="1"/>
</dbReference>
<protein>
    <recommendedName>
        <fullName evidence="3">WLM domain-containing protein</fullName>
    </recommendedName>
</protein>
<dbReference type="SUPFAM" id="SSF143503">
    <property type="entry name" value="PUG domain-like"/>
    <property type="match status" value="1"/>
</dbReference>
<keyword evidence="2" id="KW-0812">Transmembrane</keyword>
<gene>
    <name evidence="4" type="ORF">RJ640_013655</name>
</gene>
<dbReference type="Pfam" id="PF09409">
    <property type="entry name" value="PUB"/>
    <property type="match status" value="1"/>
</dbReference>
<dbReference type="Pfam" id="PF08325">
    <property type="entry name" value="WLM"/>
    <property type="match status" value="1"/>
</dbReference>
<organism evidence="4 5">
    <name type="scientific">Escallonia rubra</name>
    <dbReference type="NCBI Taxonomy" id="112253"/>
    <lineage>
        <taxon>Eukaryota</taxon>
        <taxon>Viridiplantae</taxon>
        <taxon>Streptophyta</taxon>
        <taxon>Embryophyta</taxon>
        <taxon>Tracheophyta</taxon>
        <taxon>Spermatophyta</taxon>
        <taxon>Magnoliopsida</taxon>
        <taxon>eudicotyledons</taxon>
        <taxon>Gunneridae</taxon>
        <taxon>Pentapetalae</taxon>
        <taxon>asterids</taxon>
        <taxon>campanulids</taxon>
        <taxon>Escalloniales</taxon>
        <taxon>Escalloniaceae</taxon>
        <taxon>Escallonia</taxon>
    </lineage>
</organism>
<dbReference type="Gene3D" id="3.10.20.90">
    <property type="entry name" value="Phosphatidylinositol 3-kinase Catalytic Subunit, Chain A, domain 1"/>
    <property type="match status" value="1"/>
</dbReference>
<evidence type="ECO:0000313" key="4">
    <source>
        <dbReference type="EMBL" id="KAK2979021.1"/>
    </source>
</evidence>
<dbReference type="CDD" id="cd10463">
    <property type="entry name" value="PUB_WLM"/>
    <property type="match status" value="1"/>
</dbReference>
<reference evidence="4" key="1">
    <citation type="submission" date="2022-12" db="EMBL/GenBank/DDBJ databases">
        <title>Draft genome assemblies for two species of Escallonia (Escalloniales).</title>
        <authorList>
            <person name="Chanderbali A."/>
            <person name="Dervinis C."/>
            <person name="Anghel I."/>
            <person name="Soltis D."/>
            <person name="Soltis P."/>
            <person name="Zapata F."/>
        </authorList>
    </citation>
    <scope>NUCLEOTIDE SEQUENCE</scope>
    <source>
        <strain evidence="4">UCBG92.1500</strain>
        <tissue evidence="4">Leaf</tissue>
    </source>
</reference>
<evidence type="ECO:0000313" key="5">
    <source>
        <dbReference type="Proteomes" id="UP001187471"/>
    </source>
</evidence>
<dbReference type="SMART" id="SM00580">
    <property type="entry name" value="PUG"/>
    <property type="match status" value="1"/>
</dbReference>
<evidence type="ECO:0000256" key="1">
    <source>
        <dbReference type="SAM" id="MobiDB-lite"/>
    </source>
</evidence>
<feature type="transmembrane region" description="Helical" evidence="2">
    <location>
        <begin position="89"/>
        <end position="112"/>
    </location>
</feature>
<dbReference type="PANTHER" id="PTHR47796:SF1">
    <property type="entry name" value="OS08G0500800 PROTEIN"/>
    <property type="match status" value="1"/>
</dbReference>
<dbReference type="SUPFAM" id="SSF54236">
    <property type="entry name" value="Ubiquitin-like"/>
    <property type="match status" value="1"/>
</dbReference>
<dbReference type="Proteomes" id="UP001187471">
    <property type="component" value="Unassembled WGS sequence"/>
</dbReference>
<dbReference type="InterPro" id="IPR036339">
    <property type="entry name" value="PUB-like_dom_sf"/>
</dbReference>
<dbReference type="InterPro" id="IPR018997">
    <property type="entry name" value="PUB_domain"/>
</dbReference>